<dbReference type="EMBL" id="PVZC01000004">
    <property type="protein sequence ID" value="PRX98584.1"/>
    <property type="molecule type" value="Genomic_DNA"/>
</dbReference>
<dbReference type="InterPro" id="IPR007423">
    <property type="entry name" value="Sel_put"/>
</dbReference>
<name>A0A2T0Q457_9ACTN</name>
<dbReference type="OrthoDB" id="3541280at2"/>
<dbReference type="RefSeq" id="WP_106245846.1">
    <property type="nucleotide sequence ID" value="NZ_PVZC01000004.1"/>
</dbReference>
<protein>
    <submittedName>
        <fullName evidence="1">Uncharacterized short protein YbdD (DUF466 family)</fullName>
    </submittedName>
</protein>
<keyword evidence="2" id="KW-1185">Reference proteome</keyword>
<evidence type="ECO:0000313" key="2">
    <source>
        <dbReference type="Proteomes" id="UP000237846"/>
    </source>
</evidence>
<sequence length="69" mass="8121">MSTRPLAARLRATLRAAWRITREIAGERAYEIYLEHHAEHHPGTPPMGEREFWRRHTDARDARPGERCC</sequence>
<reference evidence="1 2" key="1">
    <citation type="submission" date="2018-03" db="EMBL/GenBank/DDBJ databases">
        <title>Genomic Encyclopedia of Archaeal and Bacterial Type Strains, Phase II (KMG-II): from individual species to whole genera.</title>
        <authorList>
            <person name="Goeker M."/>
        </authorList>
    </citation>
    <scope>NUCLEOTIDE SEQUENCE [LARGE SCALE GENOMIC DNA]</scope>
    <source>
        <strain evidence="1 2">DSM 45601</strain>
    </source>
</reference>
<dbReference type="Proteomes" id="UP000237846">
    <property type="component" value="Unassembled WGS sequence"/>
</dbReference>
<accession>A0A2T0Q457</accession>
<evidence type="ECO:0000313" key="1">
    <source>
        <dbReference type="EMBL" id="PRX98584.1"/>
    </source>
</evidence>
<dbReference type="Pfam" id="PF04328">
    <property type="entry name" value="Sel_put"/>
    <property type="match status" value="1"/>
</dbReference>
<comment type="caution">
    <text evidence="1">The sequence shown here is derived from an EMBL/GenBank/DDBJ whole genome shotgun (WGS) entry which is preliminary data.</text>
</comment>
<proteinExistence type="predicted"/>
<dbReference type="AlphaFoldDB" id="A0A2T0Q457"/>
<gene>
    <name evidence="1" type="ORF">CLV72_104162</name>
</gene>
<organism evidence="1 2">
    <name type="scientific">Allonocardiopsis opalescens</name>
    <dbReference type="NCBI Taxonomy" id="1144618"/>
    <lineage>
        <taxon>Bacteria</taxon>
        <taxon>Bacillati</taxon>
        <taxon>Actinomycetota</taxon>
        <taxon>Actinomycetes</taxon>
        <taxon>Streptosporangiales</taxon>
        <taxon>Allonocardiopsis</taxon>
    </lineage>
</organism>